<name>D6WDA7_TRICA</name>
<keyword evidence="3" id="KW-1185">Reference proteome</keyword>
<keyword evidence="1" id="KW-1133">Transmembrane helix</keyword>
<gene>
    <name evidence="2" type="primary">GLEAN_00120</name>
    <name evidence="2" type="ORF">TcasGA2_TC000120</name>
</gene>
<dbReference type="EMBL" id="KQ971321">
    <property type="protein sequence ID" value="EEZ99538.1"/>
    <property type="molecule type" value="Genomic_DNA"/>
</dbReference>
<evidence type="ECO:0000313" key="3">
    <source>
        <dbReference type="Proteomes" id="UP000007266"/>
    </source>
</evidence>
<protein>
    <submittedName>
        <fullName evidence="2">Uncharacterized protein</fullName>
    </submittedName>
</protein>
<keyword evidence="1" id="KW-0812">Transmembrane</keyword>
<reference evidence="2 3" key="1">
    <citation type="journal article" date="2008" name="Nature">
        <title>The genome of the model beetle and pest Tribolium castaneum.</title>
        <authorList>
            <consortium name="Tribolium Genome Sequencing Consortium"/>
            <person name="Richards S."/>
            <person name="Gibbs R.A."/>
            <person name="Weinstock G.M."/>
            <person name="Brown S.J."/>
            <person name="Denell R."/>
            <person name="Beeman R.W."/>
            <person name="Gibbs R."/>
            <person name="Beeman R.W."/>
            <person name="Brown S.J."/>
            <person name="Bucher G."/>
            <person name="Friedrich M."/>
            <person name="Grimmelikhuijzen C.J."/>
            <person name="Klingler M."/>
            <person name="Lorenzen M."/>
            <person name="Richards S."/>
            <person name="Roth S."/>
            <person name="Schroder R."/>
            <person name="Tautz D."/>
            <person name="Zdobnov E.M."/>
            <person name="Muzny D."/>
            <person name="Gibbs R.A."/>
            <person name="Weinstock G.M."/>
            <person name="Attaway T."/>
            <person name="Bell S."/>
            <person name="Buhay C.J."/>
            <person name="Chandrabose M.N."/>
            <person name="Chavez D."/>
            <person name="Clerk-Blankenburg K.P."/>
            <person name="Cree A."/>
            <person name="Dao M."/>
            <person name="Davis C."/>
            <person name="Chacko J."/>
            <person name="Dinh H."/>
            <person name="Dugan-Rocha S."/>
            <person name="Fowler G."/>
            <person name="Garner T.T."/>
            <person name="Garnes J."/>
            <person name="Gnirke A."/>
            <person name="Hawes A."/>
            <person name="Hernandez J."/>
            <person name="Hines S."/>
            <person name="Holder M."/>
            <person name="Hume J."/>
            <person name="Jhangiani S.N."/>
            <person name="Joshi V."/>
            <person name="Khan Z.M."/>
            <person name="Jackson L."/>
            <person name="Kovar C."/>
            <person name="Kowis A."/>
            <person name="Lee S."/>
            <person name="Lewis L.R."/>
            <person name="Margolis J."/>
            <person name="Morgan M."/>
            <person name="Nazareth L.V."/>
            <person name="Nguyen N."/>
            <person name="Okwuonu G."/>
            <person name="Parker D."/>
            <person name="Richards S."/>
            <person name="Ruiz S.J."/>
            <person name="Santibanez J."/>
            <person name="Savard J."/>
            <person name="Scherer S.E."/>
            <person name="Schneider B."/>
            <person name="Sodergren E."/>
            <person name="Tautz D."/>
            <person name="Vattahil S."/>
            <person name="Villasana D."/>
            <person name="White C.S."/>
            <person name="Wright R."/>
            <person name="Park Y."/>
            <person name="Beeman R.W."/>
            <person name="Lord J."/>
            <person name="Oppert B."/>
            <person name="Lorenzen M."/>
            <person name="Brown S."/>
            <person name="Wang L."/>
            <person name="Savard J."/>
            <person name="Tautz D."/>
            <person name="Richards S."/>
            <person name="Weinstock G."/>
            <person name="Gibbs R.A."/>
            <person name="Liu Y."/>
            <person name="Worley K."/>
            <person name="Weinstock G."/>
            <person name="Elsik C.G."/>
            <person name="Reese J.T."/>
            <person name="Elhaik E."/>
            <person name="Landan G."/>
            <person name="Graur D."/>
            <person name="Arensburger P."/>
            <person name="Atkinson P."/>
            <person name="Beeman R.W."/>
            <person name="Beidler J."/>
            <person name="Brown S.J."/>
            <person name="Demuth J.P."/>
            <person name="Drury D.W."/>
            <person name="Du Y.Z."/>
            <person name="Fujiwara H."/>
            <person name="Lorenzen M."/>
            <person name="Maselli V."/>
            <person name="Osanai M."/>
            <person name="Park Y."/>
            <person name="Robertson H.M."/>
            <person name="Tu Z."/>
            <person name="Wang J.J."/>
            <person name="Wang S."/>
            <person name="Richards S."/>
            <person name="Song H."/>
            <person name="Zhang L."/>
            <person name="Sodergren E."/>
            <person name="Werner D."/>
            <person name="Stanke M."/>
            <person name="Morgenstern B."/>
            <person name="Solovyev V."/>
            <person name="Kosarev P."/>
            <person name="Brown G."/>
            <person name="Chen H.C."/>
            <person name="Ermolaeva O."/>
            <person name="Hlavina W."/>
            <person name="Kapustin Y."/>
            <person name="Kiryutin B."/>
            <person name="Kitts P."/>
            <person name="Maglott D."/>
            <person name="Pruitt K."/>
            <person name="Sapojnikov V."/>
            <person name="Souvorov A."/>
            <person name="Mackey A.J."/>
            <person name="Waterhouse R.M."/>
            <person name="Wyder S."/>
            <person name="Zdobnov E.M."/>
            <person name="Zdobnov E.M."/>
            <person name="Wyder S."/>
            <person name="Kriventseva E.V."/>
            <person name="Kadowaki T."/>
            <person name="Bork P."/>
            <person name="Aranda M."/>
            <person name="Bao R."/>
            <person name="Beermann A."/>
            <person name="Berns N."/>
            <person name="Bolognesi R."/>
            <person name="Bonneton F."/>
            <person name="Bopp D."/>
            <person name="Brown S.J."/>
            <person name="Bucher G."/>
            <person name="Butts T."/>
            <person name="Chaumot A."/>
            <person name="Denell R.E."/>
            <person name="Ferrier D.E."/>
            <person name="Friedrich M."/>
            <person name="Gordon C.M."/>
            <person name="Jindra M."/>
            <person name="Klingler M."/>
            <person name="Lan Q."/>
            <person name="Lattorff H.M."/>
            <person name="Laudet V."/>
            <person name="von Levetsow C."/>
            <person name="Liu Z."/>
            <person name="Lutz R."/>
            <person name="Lynch J.A."/>
            <person name="da Fonseca R.N."/>
            <person name="Posnien N."/>
            <person name="Reuter R."/>
            <person name="Roth S."/>
            <person name="Savard J."/>
            <person name="Schinko J.B."/>
            <person name="Schmitt C."/>
            <person name="Schoppmeier M."/>
            <person name="Schroder R."/>
            <person name="Shippy T.D."/>
            <person name="Simonnet F."/>
            <person name="Marques-Souza H."/>
            <person name="Tautz D."/>
            <person name="Tomoyasu Y."/>
            <person name="Trauner J."/>
            <person name="Van der Zee M."/>
            <person name="Vervoort M."/>
            <person name="Wittkopp N."/>
            <person name="Wimmer E.A."/>
            <person name="Yang X."/>
            <person name="Jones A.K."/>
            <person name="Sattelle D.B."/>
            <person name="Ebert P.R."/>
            <person name="Nelson D."/>
            <person name="Scott J.G."/>
            <person name="Beeman R.W."/>
            <person name="Muthukrishnan S."/>
            <person name="Kramer K.J."/>
            <person name="Arakane Y."/>
            <person name="Beeman R.W."/>
            <person name="Zhu Q."/>
            <person name="Hogenkamp D."/>
            <person name="Dixit R."/>
            <person name="Oppert B."/>
            <person name="Jiang H."/>
            <person name="Zou Z."/>
            <person name="Marshall J."/>
            <person name="Elpidina E."/>
            <person name="Vinokurov K."/>
            <person name="Oppert C."/>
            <person name="Zou Z."/>
            <person name="Evans J."/>
            <person name="Lu Z."/>
            <person name="Zhao P."/>
            <person name="Sumathipala N."/>
            <person name="Altincicek B."/>
            <person name="Vilcinskas A."/>
            <person name="Williams M."/>
            <person name="Hultmark D."/>
            <person name="Hetru C."/>
            <person name="Jiang H."/>
            <person name="Grimmelikhuijzen C.J."/>
            <person name="Hauser F."/>
            <person name="Cazzamali G."/>
            <person name="Williamson M."/>
            <person name="Park Y."/>
            <person name="Li B."/>
            <person name="Tanaka Y."/>
            <person name="Predel R."/>
            <person name="Neupert S."/>
            <person name="Schachtner J."/>
            <person name="Verleyen P."/>
            <person name="Raible F."/>
            <person name="Bork P."/>
            <person name="Friedrich M."/>
            <person name="Walden K.K."/>
            <person name="Robertson H.M."/>
            <person name="Angeli S."/>
            <person name="Foret S."/>
            <person name="Bucher G."/>
            <person name="Schuetz S."/>
            <person name="Maleszka R."/>
            <person name="Wimmer E.A."/>
            <person name="Beeman R.W."/>
            <person name="Lorenzen M."/>
            <person name="Tomoyasu Y."/>
            <person name="Miller S.C."/>
            <person name="Grossmann D."/>
            <person name="Bucher G."/>
        </authorList>
    </citation>
    <scope>NUCLEOTIDE SEQUENCE [LARGE SCALE GENOMIC DNA]</scope>
    <source>
        <strain evidence="2 3">Georgia GA2</strain>
    </source>
</reference>
<sequence>MRWTFPESGNWTCAVEIPDDISMSNWKRIAQVMFGYLAIESSGYVVGVVLTVIRVFRLKEPFNSSNRFSNGINEKNYWKQIRKICAIITTTMITRCIFVVVVIQKPLRLEKNSDNFK</sequence>
<evidence type="ECO:0000313" key="2">
    <source>
        <dbReference type="EMBL" id="EEZ99538.1"/>
    </source>
</evidence>
<reference evidence="2 3" key="2">
    <citation type="journal article" date="2010" name="Nucleic Acids Res.">
        <title>BeetleBase in 2010: revisions to provide comprehensive genomic information for Tribolium castaneum.</title>
        <authorList>
            <person name="Kim H.S."/>
            <person name="Murphy T."/>
            <person name="Xia J."/>
            <person name="Caragea D."/>
            <person name="Park Y."/>
            <person name="Beeman R.W."/>
            <person name="Lorenzen M.D."/>
            <person name="Butcher S."/>
            <person name="Manak J.R."/>
            <person name="Brown S.J."/>
        </authorList>
    </citation>
    <scope>GENOME REANNOTATION</scope>
    <source>
        <strain evidence="2 3">Georgia GA2</strain>
    </source>
</reference>
<proteinExistence type="predicted"/>
<organism evidence="2 3">
    <name type="scientific">Tribolium castaneum</name>
    <name type="common">Red flour beetle</name>
    <dbReference type="NCBI Taxonomy" id="7070"/>
    <lineage>
        <taxon>Eukaryota</taxon>
        <taxon>Metazoa</taxon>
        <taxon>Ecdysozoa</taxon>
        <taxon>Arthropoda</taxon>
        <taxon>Hexapoda</taxon>
        <taxon>Insecta</taxon>
        <taxon>Pterygota</taxon>
        <taxon>Neoptera</taxon>
        <taxon>Endopterygota</taxon>
        <taxon>Coleoptera</taxon>
        <taxon>Polyphaga</taxon>
        <taxon>Cucujiformia</taxon>
        <taxon>Tenebrionidae</taxon>
        <taxon>Tenebrionidae incertae sedis</taxon>
        <taxon>Tribolium</taxon>
    </lineage>
</organism>
<accession>D6WDA7</accession>
<dbReference type="Proteomes" id="UP000007266">
    <property type="component" value="Linkage group 3"/>
</dbReference>
<evidence type="ECO:0000256" key="1">
    <source>
        <dbReference type="SAM" id="Phobius"/>
    </source>
</evidence>
<dbReference type="AlphaFoldDB" id="D6WDA7"/>
<feature type="transmembrane region" description="Helical" evidence="1">
    <location>
        <begin position="33"/>
        <end position="56"/>
    </location>
</feature>
<feature type="transmembrane region" description="Helical" evidence="1">
    <location>
        <begin position="84"/>
        <end position="103"/>
    </location>
</feature>
<keyword evidence="1" id="KW-0472">Membrane</keyword>
<dbReference type="HOGENOM" id="CLU_2087918_0_0_1"/>